<keyword evidence="11" id="KW-0961">Cell wall biogenesis/degradation</keyword>
<keyword evidence="5 19" id="KW-0121">Carboxypeptidase</keyword>
<keyword evidence="9" id="KW-0133">Cell shape</keyword>
<feature type="transmembrane region" description="Helical" evidence="16">
    <location>
        <begin position="379"/>
        <end position="399"/>
    </location>
</feature>
<dbReference type="SMART" id="SM00936">
    <property type="entry name" value="PBP5_C"/>
    <property type="match status" value="1"/>
</dbReference>
<dbReference type="GO" id="GO:0071555">
    <property type="term" value="P:cell wall organization"/>
    <property type="evidence" value="ECO:0007669"/>
    <property type="project" value="UniProtKB-KW"/>
</dbReference>
<comment type="caution">
    <text evidence="19">The sequence shown here is derived from an EMBL/GenBank/DDBJ whole genome shotgun (WGS) entry which is preliminary data.</text>
</comment>
<dbReference type="InterPro" id="IPR015956">
    <property type="entry name" value="Peniciliin-bd_prot_C_sf"/>
</dbReference>
<evidence type="ECO:0000256" key="9">
    <source>
        <dbReference type="ARBA" id="ARBA00022960"/>
    </source>
</evidence>
<evidence type="ECO:0000256" key="15">
    <source>
        <dbReference type="RuleBase" id="RU004016"/>
    </source>
</evidence>
<feature type="active site" description="Acyl-ester intermediate" evidence="13">
    <location>
        <position position="55"/>
    </location>
</feature>
<dbReference type="InterPro" id="IPR037167">
    <property type="entry name" value="Peptidase_S11_C_sf"/>
</dbReference>
<dbReference type="AlphaFoldDB" id="A0AAE3HGL4"/>
<comment type="catalytic activity">
    <reaction evidence="12">
        <text>Preferential cleavage: (Ac)2-L-Lys-D-Ala-|-D-Ala. Also transpeptidation of peptidyl-alanyl moieties that are N-acyl substituents of D-alanine.</text>
        <dbReference type="EC" id="3.4.16.4"/>
    </reaction>
</comment>
<keyword evidence="7 17" id="KW-0732">Signal</keyword>
<evidence type="ECO:0000256" key="4">
    <source>
        <dbReference type="ARBA" id="ARBA00012448"/>
    </source>
</evidence>
<evidence type="ECO:0000256" key="5">
    <source>
        <dbReference type="ARBA" id="ARBA00022645"/>
    </source>
</evidence>
<dbReference type="GO" id="GO:0009252">
    <property type="term" value="P:peptidoglycan biosynthetic process"/>
    <property type="evidence" value="ECO:0007669"/>
    <property type="project" value="UniProtKB-KW"/>
</dbReference>
<evidence type="ECO:0000256" key="3">
    <source>
        <dbReference type="ARBA" id="ARBA00007164"/>
    </source>
</evidence>
<feature type="domain" description="Peptidase S11 D-Ala-D-Ala carboxypeptidase A C-terminal" evidence="18">
    <location>
        <begin position="276"/>
        <end position="365"/>
    </location>
</feature>
<evidence type="ECO:0000256" key="7">
    <source>
        <dbReference type="ARBA" id="ARBA00022729"/>
    </source>
</evidence>
<evidence type="ECO:0000256" key="10">
    <source>
        <dbReference type="ARBA" id="ARBA00022984"/>
    </source>
</evidence>
<dbReference type="GO" id="GO:0006508">
    <property type="term" value="P:proteolysis"/>
    <property type="evidence" value="ECO:0007669"/>
    <property type="project" value="UniProtKB-KW"/>
</dbReference>
<dbReference type="Pfam" id="PF00768">
    <property type="entry name" value="Peptidase_S11"/>
    <property type="match status" value="1"/>
</dbReference>
<feature type="active site" description="Proton acceptor" evidence="13">
    <location>
        <position position="58"/>
    </location>
</feature>
<feature type="binding site" evidence="14">
    <location>
        <position position="227"/>
    </location>
    <ligand>
        <name>substrate</name>
    </ligand>
</feature>
<evidence type="ECO:0000256" key="11">
    <source>
        <dbReference type="ARBA" id="ARBA00023316"/>
    </source>
</evidence>
<sequence>MKSKIIFLTICLFFLFTNTALAAPNISSPSAILIDSKSGQILYGKDIDAKHYPASITKVMTALLLLEDGDLDKVVTIKDDVPNLIERGSSQIYLIPGEKITREQLLYALLIDSANDAAVAIAQDVSGSVDKFADKMNEKAKGLGMKNTHFVNPHGLHDENHYTTAKDMSIVAKEAMKNPLFRKIVTTERYIIPATNKQDTRYLYIGNRLIRNTTYKNYHYEGATGIKTGWTSEANFTLIGGAEKDGRDLITVIMDSNGVDVYMDTHTLLDYGFEGFQSKDAFKKGEIIKEIPFDKTKETLPLIAENTFEYSFPKDTVGDITTTFELPEDIDLPIKKGDIVGDVVLNLDGKEIGKINLIADKSIEAPNKFLSIFTGSSSVLKWAGILISAFLVFRTFIYISKQKRRRRRRMFGGNMGHKIHRY</sequence>
<dbReference type="GO" id="GO:0009002">
    <property type="term" value="F:serine-type D-Ala-D-Ala carboxypeptidase activity"/>
    <property type="evidence" value="ECO:0007669"/>
    <property type="project" value="UniProtKB-EC"/>
</dbReference>
<accession>A0AAE3HGL4</accession>
<dbReference type="EC" id="3.4.16.4" evidence="4"/>
<dbReference type="Proteomes" id="UP001205748">
    <property type="component" value="Unassembled WGS sequence"/>
</dbReference>
<evidence type="ECO:0000256" key="2">
    <source>
        <dbReference type="ARBA" id="ARBA00004752"/>
    </source>
</evidence>
<dbReference type="PANTHER" id="PTHR21581">
    <property type="entry name" value="D-ALANYL-D-ALANINE CARBOXYPEPTIDASE"/>
    <property type="match status" value="1"/>
</dbReference>
<keyword evidence="16" id="KW-0472">Membrane</keyword>
<evidence type="ECO:0000259" key="18">
    <source>
        <dbReference type="SMART" id="SM00936"/>
    </source>
</evidence>
<comment type="similarity">
    <text evidence="3 15">Belongs to the peptidase S11 family.</text>
</comment>
<dbReference type="RefSeq" id="WP_257533401.1">
    <property type="nucleotide sequence ID" value="NZ_JANKAS010000023.1"/>
</dbReference>
<dbReference type="InterPro" id="IPR001967">
    <property type="entry name" value="Peptidase_S11_N"/>
</dbReference>
<keyword evidence="20" id="KW-1185">Reference proteome</keyword>
<dbReference type="Gene3D" id="2.60.410.10">
    <property type="entry name" value="D-Ala-D-Ala carboxypeptidase, C-terminal domain"/>
    <property type="match status" value="1"/>
</dbReference>
<dbReference type="PRINTS" id="PR00725">
    <property type="entry name" value="DADACBPTASE1"/>
</dbReference>
<dbReference type="InterPro" id="IPR018044">
    <property type="entry name" value="Peptidase_S11"/>
</dbReference>
<dbReference type="InterPro" id="IPR012907">
    <property type="entry name" value="Peptidase_S11_C"/>
</dbReference>
<keyword evidence="16" id="KW-1133">Transmembrane helix</keyword>
<evidence type="ECO:0000256" key="1">
    <source>
        <dbReference type="ARBA" id="ARBA00003217"/>
    </source>
</evidence>
<proteinExistence type="inferred from homology"/>
<protein>
    <recommendedName>
        <fullName evidence="4">serine-type D-Ala-D-Ala carboxypeptidase</fullName>
        <ecNumber evidence="4">3.4.16.4</ecNumber>
    </recommendedName>
</protein>
<name>A0AAE3HGL4_9FIRM</name>
<evidence type="ECO:0000256" key="6">
    <source>
        <dbReference type="ARBA" id="ARBA00022670"/>
    </source>
</evidence>
<organism evidence="19 20">
    <name type="scientific">Irregularibacter muris</name>
    <dbReference type="NCBI Taxonomy" id="1796619"/>
    <lineage>
        <taxon>Bacteria</taxon>
        <taxon>Bacillati</taxon>
        <taxon>Bacillota</taxon>
        <taxon>Clostridia</taxon>
        <taxon>Eubacteriales</taxon>
        <taxon>Eubacteriaceae</taxon>
        <taxon>Irregularibacter</taxon>
    </lineage>
</organism>
<comment type="pathway">
    <text evidence="2">Cell wall biogenesis; peptidoglycan biosynthesis.</text>
</comment>
<feature type="active site" evidence="13">
    <location>
        <position position="113"/>
    </location>
</feature>
<dbReference type="SUPFAM" id="SSF69189">
    <property type="entry name" value="Penicillin-binding protein associated domain"/>
    <property type="match status" value="1"/>
</dbReference>
<feature type="chain" id="PRO_5041998969" description="serine-type D-Ala-D-Ala carboxypeptidase" evidence="17">
    <location>
        <begin position="23"/>
        <end position="422"/>
    </location>
</feature>
<dbReference type="PANTHER" id="PTHR21581:SF33">
    <property type="entry name" value="D-ALANYL-D-ALANINE CARBOXYPEPTIDASE DACB"/>
    <property type="match status" value="1"/>
</dbReference>
<dbReference type="InterPro" id="IPR012338">
    <property type="entry name" value="Beta-lactam/transpept-like"/>
</dbReference>
<comment type="function">
    <text evidence="1">Removes C-terminal D-alanyl residues from sugar-peptide cell wall precursors.</text>
</comment>
<evidence type="ECO:0000313" key="20">
    <source>
        <dbReference type="Proteomes" id="UP001205748"/>
    </source>
</evidence>
<keyword evidence="16" id="KW-0812">Transmembrane</keyword>
<evidence type="ECO:0000256" key="13">
    <source>
        <dbReference type="PIRSR" id="PIRSR618044-1"/>
    </source>
</evidence>
<evidence type="ECO:0000256" key="16">
    <source>
        <dbReference type="SAM" id="Phobius"/>
    </source>
</evidence>
<evidence type="ECO:0000256" key="12">
    <source>
        <dbReference type="ARBA" id="ARBA00034000"/>
    </source>
</evidence>
<keyword evidence="8" id="KW-0378">Hydrolase</keyword>
<evidence type="ECO:0000256" key="8">
    <source>
        <dbReference type="ARBA" id="ARBA00022801"/>
    </source>
</evidence>
<dbReference type="Gene3D" id="3.40.710.10">
    <property type="entry name" value="DD-peptidase/beta-lactamase superfamily"/>
    <property type="match status" value="1"/>
</dbReference>
<reference evidence="19" key="1">
    <citation type="submission" date="2022-07" db="EMBL/GenBank/DDBJ databases">
        <title>Enhanced cultured diversity of the mouse gut microbiota enables custom-made synthetic communities.</title>
        <authorList>
            <person name="Afrizal A."/>
        </authorList>
    </citation>
    <scope>NUCLEOTIDE SEQUENCE</scope>
    <source>
        <strain evidence="19">DSM 28593</strain>
    </source>
</reference>
<evidence type="ECO:0000256" key="17">
    <source>
        <dbReference type="SAM" id="SignalP"/>
    </source>
</evidence>
<dbReference type="Pfam" id="PF07943">
    <property type="entry name" value="PBP5_C"/>
    <property type="match status" value="1"/>
</dbReference>
<gene>
    <name evidence="19" type="ORF">NSA47_14815</name>
</gene>
<keyword evidence="6" id="KW-0645">Protease</keyword>
<feature type="signal peptide" evidence="17">
    <location>
        <begin position="1"/>
        <end position="22"/>
    </location>
</feature>
<dbReference type="SUPFAM" id="SSF56601">
    <property type="entry name" value="beta-lactamase/transpeptidase-like"/>
    <property type="match status" value="1"/>
</dbReference>
<evidence type="ECO:0000313" key="19">
    <source>
        <dbReference type="EMBL" id="MCR1900237.1"/>
    </source>
</evidence>
<dbReference type="EMBL" id="JANKAS010000023">
    <property type="protein sequence ID" value="MCR1900237.1"/>
    <property type="molecule type" value="Genomic_DNA"/>
</dbReference>
<keyword evidence="10" id="KW-0573">Peptidoglycan synthesis</keyword>
<dbReference type="GO" id="GO:0008360">
    <property type="term" value="P:regulation of cell shape"/>
    <property type="evidence" value="ECO:0007669"/>
    <property type="project" value="UniProtKB-KW"/>
</dbReference>
<evidence type="ECO:0000256" key="14">
    <source>
        <dbReference type="PIRSR" id="PIRSR618044-2"/>
    </source>
</evidence>